<keyword evidence="8" id="KW-1185">Reference proteome</keyword>
<keyword evidence="3" id="KW-0963">Cytoplasm</keyword>
<dbReference type="InterPro" id="IPR027417">
    <property type="entry name" value="P-loop_NTPase"/>
</dbReference>
<dbReference type="GeneTree" id="ENSGT00940000163450"/>
<dbReference type="EMBL" id="AACZ04022412">
    <property type="status" value="NOT_ANNOTATED_CDS"/>
    <property type="molecule type" value="Genomic_DNA"/>
</dbReference>
<protein>
    <recommendedName>
        <fullName evidence="5">Sulfotransferase</fullName>
        <ecNumber evidence="5">2.8.2.-</ecNumber>
    </recommendedName>
</protein>
<proteinExistence type="inferred from homology"/>
<dbReference type="Pfam" id="PF00685">
    <property type="entry name" value="Sulfotransfer_1"/>
    <property type="match status" value="1"/>
</dbReference>
<reference evidence="7" key="3">
    <citation type="submission" date="2025-09" db="UniProtKB">
        <authorList>
            <consortium name="Ensembl"/>
        </authorList>
    </citation>
    <scope>IDENTIFICATION</scope>
</reference>
<dbReference type="AlphaFoldDB" id="A0A2I3S6X9"/>
<evidence type="ECO:0000256" key="4">
    <source>
        <dbReference type="ARBA" id="ARBA00022679"/>
    </source>
</evidence>
<dbReference type="Gene3D" id="3.40.50.300">
    <property type="entry name" value="P-loop containing nucleotide triphosphate hydrolases"/>
    <property type="match status" value="1"/>
</dbReference>
<evidence type="ECO:0000313" key="7">
    <source>
        <dbReference type="Ensembl" id="ENSPTRP00000072595.1"/>
    </source>
</evidence>
<dbReference type="GO" id="GO:0008146">
    <property type="term" value="F:sulfotransferase activity"/>
    <property type="evidence" value="ECO:0007669"/>
    <property type="project" value="InterPro"/>
</dbReference>
<evidence type="ECO:0000256" key="5">
    <source>
        <dbReference type="RuleBase" id="RU361155"/>
    </source>
</evidence>
<sequence>VLAKLLCDQGVGAPIAVSAFYAGMSILQGKDDIFLDLKQKFWNTYMVVYVAHNAKDVAVSYYHFYHMAKVHPEPGTWDSFLEKFMVGEVSYGSWYQHMQEWWELSRTHPVLYLFYEDMKENPKREIQKILEFVGRSLPEETVDFMVQHTSFKEMKKNPMTNYTTVPWEFMDHSISPFMRKGMAGDWKTTFTVAQNERFDADYAEKVAGCSLSFRSEL</sequence>
<reference evidence="7" key="2">
    <citation type="submission" date="2025-08" db="UniProtKB">
        <authorList>
            <consortium name="Ensembl"/>
        </authorList>
    </citation>
    <scope>IDENTIFICATION</scope>
</reference>
<dbReference type="EMBL" id="AACZ04068900">
    <property type="status" value="NOT_ANNOTATED_CDS"/>
    <property type="molecule type" value="Genomic_DNA"/>
</dbReference>
<evidence type="ECO:0000259" key="6">
    <source>
        <dbReference type="Pfam" id="PF00685"/>
    </source>
</evidence>
<feature type="domain" description="Sulfotransferase" evidence="6">
    <location>
        <begin position="38"/>
        <end position="209"/>
    </location>
</feature>
<dbReference type="InterPro" id="IPR000863">
    <property type="entry name" value="Sulfotransferase_dom"/>
</dbReference>
<dbReference type="EMBL" id="AACZ04015175">
    <property type="status" value="NOT_ANNOTATED_CDS"/>
    <property type="molecule type" value="Genomic_DNA"/>
</dbReference>
<gene>
    <name evidence="7" type="primary">LOC100608036</name>
</gene>
<accession>A0A2I3S6X9</accession>
<dbReference type="FunFam" id="3.40.50.300:FF:000433">
    <property type="entry name" value="Estrogen sulfotransferase"/>
    <property type="match status" value="1"/>
</dbReference>
<dbReference type="GO" id="GO:0006790">
    <property type="term" value="P:sulfur compound metabolic process"/>
    <property type="evidence" value="ECO:0007669"/>
    <property type="project" value="UniProtKB-ARBA"/>
</dbReference>
<dbReference type="EC" id="2.8.2.-" evidence="5"/>
<dbReference type="GO" id="GO:0005737">
    <property type="term" value="C:cytoplasm"/>
    <property type="evidence" value="ECO:0007669"/>
    <property type="project" value="UniProtKB-SubCell"/>
</dbReference>
<dbReference type="Ensembl" id="ENSPTRT00000082836.1">
    <property type="protein sequence ID" value="ENSPTRP00000072595.1"/>
    <property type="gene ID" value="ENSPTRG00000051496.1"/>
</dbReference>
<comment type="subcellular location">
    <subcellularLocation>
        <location evidence="1">Cytoplasm</location>
    </subcellularLocation>
</comment>
<comment type="similarity">
    <text evidence="2 5">Belongs to the sulfotransferase 1 family.</text>
</comment>
<evidence type="ECO:0000256" key="3">
    <source>
        <dbReference type="ARBA" id="ARBA00022490"/>
    </source>
</evidence>
<evidence type="ECO:0000313" key="8">
    <source>
        <dbReference type="Proteomes" id="UP000002277"/>
    </source>
</evidence>
<dbReference type="Proteomes" id="UP000002277">
    <property type="component" value="Chromosome 16"/>
</dbReference>
<reference evidence="7 8" key="1">
    <citation type="journal article" date="2005" name="Nature">
        <title>Initial sequence of the chimpanzee genome and comparison with the human genome.</title>
        <authorList>
            <consortium name="Chimpanzee sequencing and analysis consortium"/>
        </authorList>
    </citation>
    <scope>NUCLEOTIDE SEQUENCE [LARGE SCALE GENOMIC DNA]</scope>
</reference>
<dbReference type="EMBL" id="AACZ04013189">
    <property type="status" value="NOT_ANNOTATED_CDS"/>
    <property type="molecule type" value="Genomic_DNA"/>
</dbReference>
<organism evidence="7 8">
    <name type="scientific">Pan troglodytes</name>
    <name type="common">Chimpanzee</name>
    <dbReference type="NCBI Taxonomy" id="9598"/>
    <lineage>
        <taxon>Eukaryota</taxon>
        <taxon>Metazoa</taxon>
        <taxon>Chordata</taxon>
        <taxon>Craniata</taxon>
        <taxon>Vertebrata</taxon>
        <taxon>Euteleostomi</taxon>
        <taxon>Mammalia</taxon>
        <taxon>Eutheria</taxon>
        <taxon>Euarchontoglires</taxon>
        <taxon>Primates</taxon>
        <taxon>Haplorrhini</taxon>
        <taxon>Catarrhini</taxon>
        <taxon>Hominidae</taxon>
        <taxon>Pan</taxon>
    </lineage>
</organism>
<evidence type="ECO:0000256" key="2">
    <source>
        <dbReference type="ARBA" id="ARBA00005771"/>
    </source>
</evidence>
<dbReference type="PANTHER" id="PTHR11783">
    <property type="entry name" value="SULFOTRANSFERASE SULT"/>
    <property type="match status" value="1"/>
</dbReference>
<name>A0A2I3S6X9_PANTR</name>
<evidence type="ECO:0000256" key="1">
    <source>
        <dbReference type="ARBA" id="ARBA00004496"/>
    </source>
</evidence>
<dbReference type="Bgee" id="ENSPTRG00000051496">
    <property type="expression patterns" value="Expressed in liver and 20 other cell types or tissues"/>
</dbReference>
<dbReference type="SUPFAM" id="SSF52540">
    <property type="entry name" value="P-loop containing nucleoside triphosphate hydrolases"/>
    <property type="match status" value="1"/>
</dbReference>
<keyword evidence="4 5" id="KW-0808">Transferase</keyword>